<evidence type="ECO:0000256" key="1">
    <source>
        <dbReference type="SAM" id="MobiDB-lite"/>
    </source>
</evidence>
<feature type="region of interest" description="Disordered" evidence="1">
    <location>
        <begin position="1"/>
        <end position="51"/>
    </location>
</feature>
<evidence type="ECO:0000313" key="2">
    <source>
        <dbReference type="EMBL" id="SFD98745.1"/>
    </source>
</evidence>
<organism evidence="2 3">
    <name type="scientific">Nannocystis exedens</name>
    <dbReference type="NCBI Taxonomy" id="54"/>
    <lineage>
        <taxon>Bacteria</taxon>
        <taxon>Pseudomonadati</taxon>
        <taxon>Myxococcota</taxon>
        <taxon>Polyangia</taxon>
        <taxon>Nannocystales</taxon>
        <taxon>Nannocystaceae</taxon>
        <taxon>Nannocystis</taxon>
    </lineage>
</organism>
<proteinExistence type="predicted"/>
<sequence>MLHASPAPQSMPEPAPALGTLSVAPPKSTLQRLEVPQTPASASTPRPSARERLRRYLTRPVARSVRYLDHGVIGVGVALGLPELYRVELQLGLLDHVTLGATAHWLPGQVRPNWSPKAAVAFYRGRLLEVGAFYQQVLYPPTRDDGDPQTIEFQRRAQYLMASVSLSQAWLTGGFDIGWARGREAQALLTAEDLENGTAFVVRDRLGGGLHLRFGTRRVGVTMQGWYPYLAAELVLDVRFGAFEMRRRGGWREL</sequence>
<evidence type="ECO:0000313" key="3">
    <source>
        <dbReference type="Proteomes" id="UP000199400"/>
    </source>
</evidence>
<reference evidence="3" key="1">
    <citation type="submission" date="2016-10" db="EMBL/GenBank/DDBJ databases">
        <authorList>
            <person name="Varghese N."/>
            <person name="Submissions S."/>
        </authorList>
    </citation>
    <scope>NUCLEOTIDE SEQUENCE [LARGE SCALE GENOMIC DNA]</scope>
    <source>
        <strain evidence="3">ATCC 25963</strain>
    </source>
</reference>
<keyword evidence="3" id="KW-1185">Reference proteome</keyword>
<dbReference type="AlphaFoldDB" id="A0A1I1WU70"/>
<gene>
    <name evidence="2" type="ORF">SAMN02745121_02538</name>
</gene>
<dbReference type="Proteomes" id="UP000199400">
    <property type="component" value="Unassembled WGS sequence"/>
</dbReference>
<dbReference type="EMBL" id="FOMX01000007">
    <property type="protein sequence ID" value="SFD98745.1"/>
    <property type="molecule type" value="Genomic_DNA"/>
</dbReference>
<name>A0A1I1WU70_9BACT</name>
<protein>
    <submittedName>
        <fullName evidence="2">Uncharacterized protein</fullName>
    </submittedName>
</protein>
<accession>A0A1I1WU70</accession>